<dbReference type="SUPFAM" id="SSF117916">
    <property type="entry name" value="Fe-S cluster assembly (FSCA) domain-like"/>
    <property type="match status" value="1"/>
</dbReference>
<dbReference type="AlphaFoldDB" id="A0AAP2G0Z9"/>
<evidence type="ECO:0000313" key="2">
    <source>
        <dbReference type="EMBL" id="MBS9523237.1"/>
    </source>
</evidence>
<dbReference type="GO" id="GO:0005506">
    <property type="term" value="F:iron ion binding"/>
    <property type="evidence" value="ECO:0007669"/>
    <property type="project" value="InterPro"/>
</dbReference>
<accession>A0AAP2G0Z9</accession>
<dbReference type="Proteomes" id="UP001319104">
    <property type="component" value="Unassembled WGS sequence"/>
</dbReference>
<dbReference type="Pfam" id="PF01106">
    <property type="entry name" value="NifU"/>
    <property type="match status" value="1"/>
</dbReference>
<evidence type="ECO:0000259" key="1">
    <source>
        <dbReference type="Pfam" id="PF01106"/>
    </source>
</evidence>
<comment type="caution">
    <text evidence="2">The sequence shown here is derived from an EMBL/GenBank/DDBJ whole genome shotgun (WGS) entry which is preliminary data.</text>
</comment>
<name>A0AAP2G0Z9_9BACT</name>
<dbReference type="RefSeq" id="WP_213944095.1">
    <property type="nucleotide sequence ID" value="NZ_JAHBGI010000003.1"/>
</dbReference>
<dbReference type="PANTHER" id="PTHR11178">
    <property type="entry name" value="IRON-SULFUR CLUSTER SCAFFOLD PROTEIN NFU-RELATED"/>
    <property type="match status" value="1"/>
</dbReference>
<dbReference type="Gene3D" id="3.30.300.130">
    <property type="entry name" value="Fe-S cluster assembly (FSCA)"/>
    <property type="match status" value="1"/>
</dbReference>
<dbReference type="GO" id="GO:0051536">
    <property type="term" value="F:iron-sulfur cluster binding"/>
    <property type="evidence" value="ECO:0007669"/>
    <property type="project" value="InterPro"/>
</dbReference>
<keyword evidence="3" id="KW-1185">Reference proteome</keyword>
<dbReference type="InterPro" id="IPR001075">
    <property type="entry name" value="NIF_FeS_clus_asmbl_NifU_C"/>
</dbReference>
<organism evidence="2 3">
    <name type="scientific">Litoribacter ruber</name>
    <dbReference type="NCBI Taxonomy" id="702568"/>
    <lineage>
        <taxon>Bacteria</taxon>
        <taxon>Pseudomonadati</taxon>
        <taxon>Bacteroidota</taxon>
        <taxon>Cytophagia</taxon>
        <taxon>Cytophagales</taxon>
        <taxon>Cyclobacteriaceae</taxon>
        <taxon>Litoribacter</taxon>
    </lineage>
</organism>
<protein>
    <submittedName>
        <fullName evidence="2">NifU family protein</fullName>
    </submittedName>
</protein>
<proteinExistence type="predicted"/>
<dbReference type="GO" id="GO:0016226">
    <property type="term" value="P:iron-sulfur cluster assembly"/>
    <property type="evidence" value="ECO:0007669"/>
    <property type="project" value="InterPro"/>
</dbReference>
<evidence type="ECO:0000313" key="3">
    <source>
        <dbReference type="Proteomes" id="UP001319104"/>
    </source>
</evidence>
<dbReference type="InterPro" id="IPR034904">
    <property type="entry name" value="FSCA_dom_sf"/>
</dbReference>
<dbReference type="EMBL" id="JAHCMY010000001">
    <property type="protein sequence ID" value="MBS9523237.1"/>
    <property type="molecule type" value="Genomic_DNA"/>
</dbReference>
<sequence length="82" mass="8789">MQVELKEKIEGALDSIRPYLEADGGNVKVVGLSEDMVLQLELTGACSSCPMSTMTLKAGVEEAVKRAIPEIKRVEAINITVA</sequence>
<reference evidence="2 3" key="1">
    <citation type="submission" date="2021-05" db="EMBL/GenBank/DDBJ databases">
        <authorList>
            <person name="Zhang Z.D."/>
            <person name="Osman G."/>
        </authorList>
    </citation>
    <scope>NUCLEOTIDE SEQUENCE [LARGE SCALE GENOMIC DNA]</scope>
    <source>
        <strain evidence="2 3">KCTC 32217</strain>
    </source>
</reference>
<feature type="domain" description="NIF system FeS cluster assembly NifU C-terminal" evidence="1">
    <location>
        <begin position="9"/>
        <end position="75"/>
    </location>
</feature>
<gene>
    <name evidence="2" type="ORF">KI659_04325</name>
</gene>